<comment type="caution">
    <text evidence="2">The sequence shown here is derived from an EMBL/GenBank/DDBJ whole genome shotgun (WGS) entry which is preliminary data.</text>
</comment>
<protein>
    <recommendedName>
        <fullName evidence="4">Acyloxyacyl hydrolase</fullName>
    </recommendedName>
</protein>
<gene>
    <name evidence="2" type="ORF">GCM10009114_36200</name>
</gene>
<evidence type="ECO:0000313" key="3">
    <source>
        <dbReference type="Proteomes" id="UP001500359"/>
    </source>
</evidence>
<organism evidence="2 3">
    <name type="scientific">Aliiglaciecola litoralis</name>
    <dbReference type="NCBI Taxonomy" id="582857"/>
    <lineage>
        <taxon>Bacteria</taxon>
        <taxon>Pseudomonadati</taxon>
        <taxon>Pseudomonadota</taxon>
        <taxon>Gammaproteobacteria</taxon>
        <taxon>Alteromonadales</taxon>
        <taxon>Alteromonadaceae</taxon>
        <taxon>Aliiglaciecola</taxon>
    </lineage>
</organism>
<evidence type="ECO:0000256" key="1">
    <source>
        <dbReference type="SAM" id="Phobius"/>
    </source>
</evidence>
<sequence>MALDNSTDTELGLKLVAALFGFAWLCLLALFSGDSRADPIQALEDRKWPLQNISIRTRFAERTLLGKDAPEKFKAHDLSANFKMPYTLYSAANWAVGTNLTASIGILRSIEESALVVSAAPELMLRTNDGGFTINAGIGLAAFSRHKLGIQDFGGPFQFVLAFGSTLELSRHTRIGYRFQHYSDARLNGSNTTGADLHMVEFYYQF</sequence>
<name>A0ABN1LTI6_9ALTE</name>
<feature type="transmembrane region" description="Helical" evidence="1">
    <location>
        <begin position="12"/>
        <end position="31"/>
    </location>
</feature>
<accession>A0ABN1LTI6</accession>
<dbReference type="Pfam" id="PF09411">
    <property type="entry name" value="PagL"/>
    <property type="match status" value="1"/>
</dbReference>
<keyword evidence="3" id="KW-1185">Reference proteome</keyword>
<reference evidence="2 3" key="1">
    <citation type="journal article" date="2019" name="Int. J. Syst. Evol. Microbiol.">
        <title>The Global Catalogue of Microorganisms (GCM) 10K type strain sequencing project: providing services to taxonomists for standard genome sequencing and annotation.</title>
        <authorList>
            <consortium name="The Broad Institute Genomics Platform"/>
            <consortium name="The Broad Institute Genome Sequencing Center for Infectious Disease"/>
            <person name="Wu L."/>
            <person name="Ma J."/>
        </authorList>
    </citation>
    <scope>NUCLEOTIDE SEQUENCE [LARGE SCALE GENOMIC DNA]</scope>
    <source>
        <strain evidence="2 3">JCM 15896</strain>
    </source>
</reference>
<dbReference type="EMBL" id="BAAAFD010000019">
    <property type="protein sequence ID" value="GAA0860146.1"/>
    <property type="molecule type" value="Genomic_DNA"/>
</dbReference>
<dbReference type="Gene3D" id="2.40.160.20">
    <property type="match status" value="1"/>
</dbReference>
<keyword evidence="1" id="KW-1133">Transmembrane helix</keyword>
<dbReference type="RefSeq" id="WP_343862543.1">
    <property type="nucleotide sequence ID" value="NZ_BAAAFD010000019.1"/>
</dbReference>
<keyword evidence="1" id="KW-0812">Transmembrane</keyword>
<evidence type="ECO:0008006" key="4">
    <source>
        <dbReference type="Google" id="ProtNLM"/>
    </source>
</evidence>
<keyword evidence="1" id="KW-0472">Membrane</keyword>
<proteinExistence type="predicted"/>
<evidence type="ECO:0000313" key="2">
    <source>
        <dbReference type="EMBL" id="GAA0860146.1"/>
    </source>
</evidence>
<dbReference type="InterPro" id="IPR018550">
    <property type="entry name" value="Lipid-A_deacylase-rel"/>
</dbReference>
<dbReference type="Proteomes" id="UP001500359">
    <property type="component" value="Unassembled WGS sequence"/>
</dbReference>